<keyword evidence="2" id="KW-1185">Reference proteome</keyword>
<dbReference type="RefSeq" id="WP_359977860.1">
    <property type="nucleotide sequence ID" value="NZ_JBEZLS010000005.1"/>
</dbReference>
<gene>
    <name evidence="1" type="ORF">AB0D65_09315</name>
</gene>
<reference evidence="1 2" key="1">
    <citation type="submission" date="2024-06" db="EMBL/GenBank/DDBJ databases">
        <title>The Natural Products Discovery Center: Release of the First 8490 Sequenced Strains for Exploring Actinobacteria Biosynthetic Diversity.</title>
        <authorList>
            <person name="Kalkreuter E."/>
            <person name="Kautsar S.A."/>
            <person name="Yang D."/>
            <person name="Bader C.D."/>
            <person name="Teijaro C.N."/>
            <person name="Fluegel L."/>
            <person name="Davis C.M."/>
            <person name="Simpson J.R."/>
            <person name="Lauterbach L."/>
            <person name="Steele A.D."/>
            <person name="Gui C."/>
            <person name="Meng S."/>
            <person name="Li G."/>
            <person name="Viehrig K."/>
            <person name="Ye F."/>
            <person name="Su P."/>
            <person name="Kiefer A.F."/>
            <person name="Nichols A."/>
            <person name="Cepeda A.J."/>
            <person name="Yan W."/>
            <person name="Fan B."/>
            <person name="Jiang Y."/>
            <person name="Adhikari A."/>
            <person name="Zheng C.-J."/>
            <person name="Schuster L."/>
            <person name="Cowan T.M."/>
            <person name="Smanski M.J."/>
            <person name="Chevrette M.G."/>
            <person name="De Carvalho L.P.S."/>
            <person name="Shen B."/>
        </authorList>
    </citation>
    <scope>NUCLEOTIDE SEQUENCE [LARGE SCALE GENOMIC DNA]</scope>
    <source>
        <strain evidence="1 2">NPDC048274</strain>
    </source>
</reference>
<comment type="caution">
    <text evidence="1">The sequence shown here is derived from an EMBL/GenBank/DDBJ whole genome shotgun (WGS) entry which is preliminary data.</text>
</comment>
<dbReference type="Proteomes" id="UP001551582">
    <property type="component" value="Unassembled WGS sequence"/>
</dbReference>
<evidence type="ECO:0000313" key="1">
    <source>
        <dbReference type="EMBL" id="MEU9351206.1"/>
    </source>
</evidence>
<evidence type="ECO:0000313" key="2">
    <source>
        <dbReference type="Proteomes" id="UP001551582"/>
    </source>
</evidence>
<dbReference type="EMBL" id="JBEZLS010000005">
    <property type="protein sequence ID" value="MEU9351206.1"/>
    <property type="molecule type" value="Genomic_DNA"/>
</dbReference>
<sequence length="151" mass="16233">MATGHEALRAYELLVHDTRVPAVGDSGTGQLRLEFSSDTQLPELIEALRHVFAAAPELDSVLLVPDGQPVGSTARIRFQQQVPEPDGCNDELSVRGGLGAGDHGTLPGAPTRFTVYRYRCGRCEHTSYRIAADEAPPLCPAAGHGEMRMDP</sequence>
<accession>A0ABV3E225</accession>
<protein>
    <submittedName>
        <fullName evidence="1">Uncharacterized protein</fullName>
    </submittedName>
</protein>
<organism evidence="1 2">
    <name type="scientific">Streptomyces griseoloalbus</name>
    <dbReference type="NCBI Taxonomy" id="67303"/>
    <lineage>
        <taxon>Bacteria</taxon>
        <taxon>Bacillati</taxon>
        <taxon>Actinomycetota</taxon>
        <taxon>Actinomycetes</taxon>
        <taxon>Kitasatosporales</taxon>
        <taxon>Streptomycetaceae</taxon>
        <taxon>Streptomyces</taxon>
    </lineage>
</organism>
<name>A0ABV3E225_9ACTN</name>
<proteinExistence type="predicted"/>